<organism evidence="3 4">
    <name type="scientific">Tanacetum coccineum</name>
    <dbReference type="NCBI Taxonomy" id="301880"/>
    <lineage>
        <taxon>Eukaryota</taxon>
        <taxon>Viridiplantae</taxon>
        <taxon>Streptophyta</taxon>
        <taxon>Embryophyta</taxon>
        <taxon>Tracheophyta</taxon>
        <taxon>Spermatophyta</taxon>
        <taxon>Magnoliopsida</taxon>
        <taxon>eudicotyledons</taxon>
        <taxon>Gunneridae</taxon>
        <taxon>Pentapetalae</taxon>
        <taxon>asterids</taxon>
        <taxon>campanulids</taxon>
        <taxon>Asterales</taxon>
        <taxon>Asteraceae</taxon>
        <taxon>Asteroideae</taxon>
        <taxon>Anthemideae</taxon>
        <taxon>Anthemidinae</taxon>
        <taxon>Tanacetum</taxon>
    </lineage>
</organism>
<reference evidence="3" key="2">
    <citation type="submission" date="2022-01" db="EMBL/GenBank/DDBJ databases">
        <authorList>
            <person name="Yamashiro T."/>
            <person name="Shiraishi A."/>
            <person name="Satake H."/>
            <person name="Nakayama K."/>
        </authorList>
    </citation>
    <scope>NUCLEOTIDE SEQUENCE</scope>
</reference>
<dbReference type="CDD" id="cd18182">
    <property type="entry name" value="ATP-synt_Fo_c_ATP5G3"/>
    <property type="match status" value="1"/>
</dbReference>
<dbReference type="PANTHER" id="PTHR10031">
    <property type="entry name" value="ATP SYNTHASE LIPID-BINDING PROTEIN, MITOCHONDRIAL"/>
    <property type="match status" value="1"/>
</dbReference>
<dbReference type="InterPro" id="IPR000454">
    <property type="entry name" value="ATP_synth_F0_csu"/>
</dbReference>
<dbReference type="Proteomes" id="UP001151760">
    <property type="component" value="Unassembled WGS sequence"/>
</dbReference>
<reference evidence="3" key="1">
    <citation type="journal article" date="2022" name="Int. J. Mol. Sci.">
        <title>Draft Genome of Tanacetum Coccineum: Genomic Comparison of Closely Related Tanacetum-Family Plants.</title>
        <authorList>
            <person name="Yamashiro T."/>
            <person name="Shiraishi A."/>
            <person name="Nakayama K."/>
            <person name="Satake H."/>
        </authorList>
    </citation>
    <scope>NUCLEOTIDE SEQUENCE</scope>
</reference>
<evidence type="ECO:0000313" key="3">
    <source>
        <dbReference type="EMBL" id="GJT96683.1"/>
    </source>
</evidence>
<accession>A0ABQ5IBC8</accession>
<keyword evidence="2" id="KW-0812">Transmembrane</keyword>
<proteinExistence type="predicted"/>
<evidence type="ECO:0000256" key="2">
    <source>
        <dbReference type="SAM" id="Phobius"/>
    </source>
</evidence>
<dbReference type="InterPro" id="IPR035921">
    <property type="entry name" value="F/V-ATP_Csub_sf"/>
</dbReference>
<gene>
    <name evidence="3" type="ORF">Tco_1092201</name>
</gene>
<keyword evidence="2" id="KW-1133">Transmembrane helix</keyword>
<dbReference type="SUPFAM" id="SSF81333">
    <property type="entry name" value="F1F0 ATP synthase subunit C"/>
    <property type="match status" value="1"/>
</dbReference>
<keyword evidence="2" id="KW-0472">Membrane</keyword>
<sequence length="345" mass="38871">MLTITDPTTTAPAEAIVAAEVAKLPIRYRRKRHAVLKELCHKFIRTAICRASIASSPLVRYQAYSLEGDRWPQTCKSQLFVHIQAFVPHTEMKTFKDVMEGLKVIGAGTTTIALAGAAVGIGKIFSFALTEAIALFTLMMAFLILFLSEEVRALRKRRERKLDRVSLLCWLMPNHLQEGKEVNFITFSIISSSSGRIETIKIQVGIRLSTCLSTSEHSVQVLRVLSLPTSRHHLAGSCRWRAIPVRDREQDSKRAYLCSLLLHQARKFKDNCSRPDHDISLMIWPGRPNHDIEGWDLFSKKKGDSISSSKPFLEDAVNNDKSERRRSISLIDVNGPRNLSFAESS</sequence>
<protein>
    <submittedName>
        <fullName evidence="3">ATP synthase F0 subunit 9</fullName>
    </submittedName>
</protein>
<keyword evidence="4" id="KW-1185">Reference proteome</keyword>
<feature type="region of interest" description="Disordered" evidence="1">
    <location>
        <begin position="304"/>
        <end position="329"/>
    </location>
</feature>
<dbReference type="EMBL" id="BQNB010020503">
    <property type="protein sequence ID" value="GJT96683.1"/>
    <property type="molecule type" value="Genomic_DNA"/>
</dbReference>
<evidence type="ECO:0000256" key="1">
    <source>
        <dbReference type="SAM" id="MobiDB-lite"/>
    </source>
</evidence>
<evidence type="ECO:0000313" key="4">
    <source>
        <dbReference type="Proteomes" id="UP001151760"/>
    </source>
</evidence>
<comment type="caution">
    <text evidence="3">The sequence shown here is derived from an EMBL/GenBank/DDBJ whole genome shotgun (WGS) entry which is preliminary data.</text>
</comment>
<feature type="transmembrane region" description="Helical" evidence="2">
    <location>
        <begin position="102"/>
        <end position="121"/>
    </location>
</feature>
<name>A0ABQ5IBC8_9ASTR</name>
<dbReference type="PANTHER" id="PTHR10031:SF0">
    <property type="entry name" value="ATPASE PROTEIN 9"/>
    <property type="match status" value="1"/>
</dbReference>
<feature type="transmembrane region" description="Helical" evidence="2">
    <location>
        <begin position="127"/>
        <end position="148"/>
    </location>
</feature>